<keyword evidence="2" id="KW-1185">Reference proteome</keyword>
<evidence type="ECO:0000313" key="2">
    <source>
        <dbReference type="Proteomes" id="UP001281614"/>
    </source>
</evidence>
<comment type="caution">
    <text evidence="1">The sequence shown here is derived from an EMBL/GenBank/DDBJ whole genome shotgun (WGS) entry which is preliminary data.</text>
</comment>
<organism evidence="1 2">
    <name type="scientific">Colletotrichum kahawae</name>
    <name type="common">Coffee berry disease fungus</name>
    <dbReference type="NCBI Taxonomy" id="34407"/>
    <lineage>
        <taxon>Eukaryota</taxon>
        <taxon>Fungi</taxon>
        <taxon>Dikarya</taxon>
        <taxon>Ascomycota</taxon>
        <taxon>Pezizomycotina</taxon>
        <taxon>Sordariomycetes</taxon>
        <taxon>Hypocreomycetidae</taxon>
        <taxon>Glomerellales</taxon>
        <taxon>Glomerellaceae</taxon>
        <taxon>Colletotrichum</taxon>
        <taxon>Colletotrichum gloeosporioides species complex</taxon>
    </lineage>
</organism>
<dbReference type="Proteomes" id="UP001281614">
    <property type="component" value="Unassembled WGS sequence"/>
</dbReference>
<evidence type="ECO:0000313" key="1">
    <source>
        <dbReference type="EMBL" id="KAK2755426.1"/>
    </source>
</evidence>
<accession>A0AAE0D4X5</accession>
<name>A0AAE0D4X5_COLKA</name>
<gene>
    <name evidence="1" type="ORF">CKAH01_01318</name>
</gene>
<dbReference type="EMBL" id="VYYT01000222">
    <property type="protein sequence ID" value="KAK2755426.1"/>
    <property type="molecule type" value="Genomic_DNA"/>
</dbReference>
<sequence>MVVFVDLEDDDEPLHVLEARRLAAAAAAVTQRIEARNREYQRQFYRPNMAAVAVSVPVPAPEPSPTFQSAATEALGCYPVVMAIAEHIDLNTLDSLARTCRMVRQGLLQYRNILLSSTLHCSNELDPVVPESTFRYRARASNWYYMEDGRAYNGKSGSCARDLVTECRRCETVVCRNCAIKPPASTVLKDRHRRLCQPCVKAPIAALVNSALDPETPLTHDAVRREICRCELDAVWLCQPCGRSMRAADQDYRRYVTPATNTPKSHPLTNFSIWKWRAHYGEVLGGLGTGIGEGDRGVICGREQACVGAKERENETDCDAEDAAVSGANLWEATDEVHLDTVRYQRTPSPQLGPGYERHEIEGIGGVVKTKLVRMVSVGACVPEWDDERHSSKILSREANGIRRSWCGWCWRVIPGKDDLEKAGVEMADKMGLKVPKL</sequence>
<dbReference type="AlphaFoldDB" id="A0AAE0D4X5"/>
<proteinExistence type="predicted"/>
<reference evidence="1" key="1">
    <citation type="submission" date="2023-02" db="EMBL/GenBank/DDBJ databases">
        <title>Colletotrichum kahawae CIFC_Que2 genome sequencing and assembly.</title>
        <authorList>
            <person name="Baroncelli R."/>
        </authorList>
    </citation>
    <scope>NUCLEOTIDE SEQUENCE</scope>
    <source>
        <strain evidence="1">CIFC_Que2</strain>
    </source>
</reference>
<protein>
    <submittedName>
        <fullName evidence="1">Uncharacterized protein</fullName>
    </submittedName>
</protein>